<protein>
    <recommendedName>
        <fullName evidence="3">Ankyrin repeat-containing protein</fullName>
    </recommendedName>
</protein>
<dbReference type="AlphaFoldDB" id="D3B5E7"/>
<organism evidence="1 2">
    <name type="scientific">Heterostelium pallidum (strain ATCC 26659 / Pp 5 / PN500)</name>
    <name type="common">Cellular slime mold</name>
    <name type="synonym">Polysphondylium pallidum</name>
    <dbReference type="NCBI Taxonomy" id="670386"/>
    <lineage>
        <taxon>Eukaryota</taxon>
        <taxon>Amoebozoa</taxon>
        <taxon>Evosea</taxon>
        <taxon>Eumycetozoa</taxon>
        <taxon>Dictyostelia</taxon>
        <taxon>Acytosteliales</taxon>
        <taxon>Acytosteliaceae</taxon>
        <taxon>Heterostelium</taxon>
    </lineage>
</organism>
<dbReference type="InterPro" id="IPR036770">
    <property type="entry name" value="Ankyrin_rpt-contain_sf"/>
</dbReference>
<dbReference type="Pfam" id="PF13637">
    <property type="entry name" value="Ank_4"/>
    <property type="match status" value="1"/>
</dbReference>
<evidence type="ECO:0008006" key="3">
    <source>
        <dbReference type="Google" id="ProtNLM"/>
    </source>
</evidence>
<keyword evidence="2" id="KW-1185">Reference proteome</keyword>
<reference evidence="1 2" key="1">
    <citation type="journal article" date="2011" name="Genome Res.">
        <title>Phylogeny-wide analysis of social amoeba genomes highlights ancient origins for complex intercellular communication.</title>
        <authorList>
            <person name="Heidel A.J."/>
            <person name="Lawal H.M."/>
            <person name="Felder M."/>
            <person name="Schilde C."/>
            <person name="Helps N.R."/>
            <person name="Tunggal B."/>
            <person name="Rivero F."/>
            <person name="John U."/>
            <person name="Schleicher M."/>
            <person name="Eichinger L."/>
            <person name="Platzer M."/>
            <person name="Noegel A.A."/>
            <person name="Schaap P."/>
            <person name="Gloeckner G."/>
        </authorList>
    </citation>
    <scope>NUCLEOTIDE SEQUENCE [LARGE SCALE GENOMIC DNA]</scope>
    <source>
        <strain evidence="2">ATCC 26659 / Pp 5 / PN500</strain>
    </source>
</reference>
<dbReference type="PANTHER" id="PTHR46586">
    <property type="entry name" value="ANKYRIN REPEAT-CONTAINING PROTEIN"/>
    <property type="match status" value="1"/>
</dbReference>
<gene>
    <name evidence="1" type="ORF">PPL_03885</name>
</gene>
<proteinExistence type="predicted"/>
<dbReference type="SUPFAM" id="SSF48403">
    <property type="entry name" value="Ankyrin repeat"/>
    <property type="match status" value="2"/>
</dbReference>
<evidence type="ECO:0000313" key="2">
    <source>
        <dbReference type="Proteomes" id="UP000001396"/>
    </source>
</evidence>
<dbReference type="SUPFAM" id="SSF140860">
    <property type="entry name" value="Pseudo ankyrin repeat-like"/>
    <property type="match status" value="1"/>
</dbReference>
<dbReference type="Pfam" id="PF12796">
    <property type="entry name" value="Ank_2"/>
    <property type="match status" value="1"/>
</dbReference>
<dbReference type="EMBL" id="ADBJ01000017">
    <property type="protein sequence ID" value="EFA83095.1"/>
    <property type="molecule type" value="Genomic_DNA"/>
</dbReference>
<comment type="caution">
    <text evidence="1">The sequence shown here is derived from an EMBL/GenBank/DDBJ whole genome shotgun (WGS) entry which is preliminary data.</text>
</comment>
<dbReference type="InterPro" id="IPR052050">
    <property type="entry name" value="SecEffector_AnkRepeat"/>
</dbReference>
<name>D3B5E7_HETP5</name>
<evidence type="ECO:0000313" key="1">
    <source>
        <dbReference type="EMBL" id="EFA83095.1"/>
    </source>
</evidence>
<dbReference type="SMART" id="SM00248">
    <property type="entry name" value="ANK"/>
    <property type="match status" value="7"/>
</dbReference>
<dbReference type="RefSeq" id="XP_020435212.1">
    <property type="nucleotide sequence ID" value="XM_020574798.1"/>
</dbReference>
<accession>D3B5E7</accession>
<dbReference type="GeneID" id="31359372"/>
<dbReference type="Proteomes" id="UP000001396">
    <property type="component" value="Unassembled WGS sequence"/>
</dbReference>
<dbReference type="Gene3D" id="1.25.40.20">
    <property type="entry name" value="Ankyrin repeat-containing domain"/>
    <property type="match status" value="3"/>
</dbReference>
<dbReference type="PANTHER" id="PTHR46586:SF3">
    <property type="entry name" value="ANKYRIN REPEAT-CONTAINING PROTEIN"/>
    <property type="match status" value="1"/>
</dbReference>
<sequence>MEVERIKNRESNNRLFSLIFHNTILKNHIFSYVRYDPNRYQKSGRFIVPLQWPELIESPSALMYYGYVDLLDQFIQSLEKKQLDFDIFKVYIEPYLKYSTRHLNMFLYIRQRFFKTPTNNNKNNNNNNNNKETIREWPDNLIIYASKYENLQVVKLLVDDQSDDYVGFGVDYQKLETAFEVSVRNGNMMIVNKLFKSYPVHRMVDALKIAATYGQLEILNFLFKIRKDLFDINSVSILLDSASSNNHMDIIEFLLDIVVKIDLQVNFNKQTYKSVCKVGRIDLFKKMIEYHTNGNRMVSVGSVIDYAATHGHLDLIEYIHSNKLITQCCTTQAIDQAAERGHLNVIKYLHRNRSEGATFNAMNNAAMNGHVDVLHFLHQNRSEGCSMEGIIRAAKYGHLEALKYLYFNCQHKNKLQKAIEGAARYGHLDIVQFLHVQSKQNYRVFEPVIAAANNGHLNVVRYFFEREDIGFPPKALFSLAFITPNIDIIQYLSVEKSIPFHISEIIVKMIEYGYTDSLIYALNLLENSANFASIIYLAAQRGNIKLIEYLLDRVKLADFNKIFNSVFRKAYINQHFDLIERTIELYNRKQQTQRVVIIIDPMLQWTCGSLYKADHTRIQYLDRFIRKFYSKDTSHFKLKLEHPNTIYLDDKHPYIHLFIRHQEIIEFEGFILDDAISKSNFNLIKFVTSHKLNMFSLNTLNMSLTRLSVYKLILEAYCDNEQFNKRQSKKFSELNHNQIVKRAIGEGELDLIKLYHQMLHDSKKSEILNRVTNVFGKTTMDTAAEHGKLEILIFLHVVRNEGCTTAAIDRACAGQSENESLQIVKFLHENRTEGCTKQAMHNAIMKNHFKILLFLHENRSEGCTPSSMDLATNNPRMVKWLHANRSEGCTVECMDNAAQSNNLDLLTWLHYNRTEGCTYKSLNNAAHCGNLGMAKFLVENRTEISIETSLYSAIRSSKIEMIDYLYNRLDKSINRDLEFILTAVENGQSKSIDWLLSNCVHLNSQSIDSVIQSSKNTYYHSILENLKKKREYLCTIESLQSQTK</sequence>
<dbReference type="InParanoid" id="D3B5E7"/>
<dbReference type="STRING" id="670386.D3B5E7"/>
<dbReference type="InterPro" id="IPR002110">
    <property type="entry name" value="Ankyrin_rpt"/>
</dbReference>